<evidence type="ECO:0000256" key="7">
    <source>
        <dbReference type="ARBA" id="ARBA00033417"/>
    </source>
</evidence>
<evidence type="ECO:0000256" key="5">
    <source>
        <dbReference type="ARBA" id="ARBA00023295"/>
    </source>
</evidence>
<dbReference type="GO" id="GO:0005975">
    <property type="term" value="P:carbohydrate metabolic process"/>
    <property type="evidence" value="ECO:0007669"/>
    <property type="project" value="InterPro"/>
</dbReference>
<sequence length="77" mass="8416">MGGPCRSGFSPPAHPLPLSFHFQWELASKVGVNYGQLGNNLPPPSQSVKLIQSLKAKRVKLYDANPKILTAFRNADL</sequence>
<evidence type="ECO:0000256" key="1">
    <source>
        <dbReference type="ARBA" id="ARBA00000382"/>
    </source>
</evidence>
<dbReference type="InterPro" id="IPR000490">
    <property type="entry name" value="Glyco_hydro_17"/>
</dbReference>
<dbReference type="GO" id="GO:0042973">
    <property type="term" value="F:glucan endo-1,3-beta-D-glucosidase activity"/>
    <property type="evidence" value="ECO:0007669"/>
    <property type="project" value="UniProtKB-EC"/>
</dbReference>
<accession>A0A540ME36</accession>
<dbReference type="AlphaFoldDB" id="A0A540ME36"/>
<comment type="similarity">
    <text evidence="2 8">Belongs to the glycosyl hydrolase 17 family.</text>
</comment>
<dbReference type="InterPro" id="IPR017853">
    <property type="entry name" value="GH"/>
</dbReference>
<evidence type="ECO:0000256" key="3">
    <source>
        <dbReference type="ARBA" id="ARBA00012780"/>
    </source>
</evidence>
<comment type="catalytic activity">
    <reaction evidence="1">
        <text>Hydrolysis of (1-&gt;3)-beta-D-glucosidic linkages in (1-&gt;3)-beta-D-glucans.</text>
        <dbReference type="EC" id="3.2.1.39"/>
    </reaction>
</comment>
<dbReference type="PANTHER" id="PTHR32227">
    <property type="entry name" value="GLUCAN ENDO-1,3-BETA-GLUCOSIDASE BG1-RELATED-RELATED"/>
    <property type="match status" value="1"/>
</dbReference>
<keyword evidence="4" id="KW-0378">Hydrolase</keyword>
<comment type="caution">
    <text evidence="9">The sequence shown here is derived from an EMBL/GenBank/DDBJ whole genome shotgun (WGS) entry which is preliminary data.</text>
</comment>
<dbReference type="InterPro" id="IPR044965">
    <property type="entry name" value="Glyco_hydro_17_plant"/>
</dbReference>
<dbReference type="Pfam" id="PF00332">
    <property type="entry name" value="Glyco_hydro_17"/>
    <property type="match status" value="1"/>
</dbReference>
<keyword evidence="5" id="KW-0326">Glycosidase</keyword>
<dbReference type="EC" id="3.2.1.39" evidence="3"/>
<evidence type="ECO:0000256" key="4">
    <source>
        <dbReference type="ARBA" id="ARBA00022801"/>
    </source>
</evidence>
<proteinExistence type="inferred from homology"/>
<evidence type="ECO:0000256" key="2">
    <source>
        <dbReference type="ARBA" id="ARBA00008773"/>
    </source>
</evidence>
<name>A0A540ME36_MALBA</name>
<evidence type="ECO:0000256" key="6">
    <source>
        <dbReference type="ARBA" id="ARBA00033335"/>
    </source>
</evidence>
<evidence type="ECO:0000313" key="10">
    <source>
        <dbReference type="Proteomes" id="UP000315295"/>
    </source>
</evidence>
<organism evidence="9 10">
    <name type="scientific">Malus baccata</name>
    <name type="common">Siberian crab apple</name>
    <name type="synonym">Pyrus baccata</name>
    <dbReference type="NCBI Taxonomy" id="106549"/>
    <lineage>
        <taxon>Eukaryota</taxon>
        <taxon>Viridiplantae</taxon>
        <taxon>Streptophyta</taxon>
        <taxon>Embryophyta</taxon>
        <taxon>Tracheophyta</taxon>
        <taxon>Spermatophyta</taxon>
        <taxon>Magnoliopsida</taxon>
        <taxon>eudicotyledons</taxon>
        <taxon>Gunneridae</taxon>
        <taxon>Pentapetalae</taxon>
        <taxon>rosids</taxon>
        <taxon>fabids</taxon>
        <taxon>Rosales</taxon>
        <taxon>Rosaceae</taxon>
        <taxon>Amygdaloideae</taxon>
        <taxon>Maleae</taxon>
        <taxon>Malus</taxon>
    </lineage>
</organism>
<dbReference type="STRING" id="106549.A0A540ME36"/>
<keyword evidence="10" id="KW-1185">Reference proteome</keyword>
<evidence type="ECO:0000313" key="9">
    <source>
        <dbReference type="EMBL" id="TQD96991.1"/>
    </source>
</evidence>
<dbReference type="Proteomes" id="UP000315295">
    <property type="component" value="Unassembled WGS sequence"/>
</dbReference>
<protein>
    <recommendedName>
        <fullName evidence="3">glucan endo-1,3-beta-D-glucosidase</fullName>
        <ecNumber evidence="3">3.2.1.39</ecNumber>
    </recommendedName>
    <alternativeName>
        <fullName evidence="6">(1-&gt;3)-beta-glucan endohydrolase</fullName>
    </alternativeName>
    <alternativeName>
        <fullName evidence="7">Beta-1,3-endoglucanase</fullName>
    </alternativeName>
</protein>
<reference evidence="9 10" key="1">
    <citation type="journal article" date="2019" name="G3 (Bethesda)">
        <title>Sequencing of a Wild Apple (Malus baccata) Genome Unravels the Differences Between Cultivated and Wild Apple Species Regarding Disease Resistance and Cold Tolerance.</title>
        <authorList>
            <person name="Chen X."/>
        </authorList>
    </citation>
    <scope>NUCLEOTIDE SEQUENCE [LARGE SCALE GENOMIC DNA]</scope>
    <source>
        <strain evidence="10">cv. Shandingzi</strain>
        <tissue evidence="9">Leaves</tissue>
    </source>
</reference>
<dbReference type="SUPFAM" id="SSF51445">
    <property type="entry name" value="(Trans)glycosidases"/>
    <property type="match status" value="1"/>
</dbReference>
<evidence type="ECO:0000256" key="8">
    <source>
        <dbReference type="RuleBase" id="RU004335"/>
    </source>
</evidence>
<dbReference type="Gene3D" id="3.20.20.80">
    <property type="entry name" value="Glycosidases"/>
    <property type="match status" value="1"/>
</dbReference>
<gene>
    <name evidence="9" type="ORF">C1H46_017390</name>
</gene>
<dbReference type="EMBL" id="VIEB01000281">
    <property type="protein sequence ID" value="TQD96991.1"/>
    <property type="molecule type" value="Genomic_DNA"/>
</dbReference>